<dbReference type="InterPro" id="IPR002083">
    <property type="entry name" value="MATH/TRAF_dom"/>
</dbReference>
<reference evidence="2 3" key="1">
    <citation type="submission" date="2010-05" db="EMBL/GenBank/DDBJ databases">
        <title>Complete sequence of Methanococcus voltae A3.</title>
        <authorList>
            <consortium name="US DOE Joint Genome Institute"/>
            <person name="Lucas S."/>
            <person name="Copeland A."/>
            <person name="Lapidus A."/>
            <person name="Cheng J.-F."/>
            <person name="Bruce D."/>
            <person name="Goodwin L."/>
            <person name="Pitluck S."/>
            <person name="Lowry S."/>
            <person name="Clum A."/>
            <person name="Land M."/>
            <person name="Hauser L."/>
            <person name="Kyrpides N."/>
            <person name="Mikhailova N."/>
            <person name="Whitman W.B."/>
            <person name="Woyke T."/>
        </authorList>
    </citation>
    <scope>NUCLEOTIDE SEQUENCE [LARGE SCALE GENOMIC DNA]</scope>
    <source>
        <strain evidence="3">ATCC BAA-1334 / A3</strain>
    </source>
</reference>
<dbReference type="PROSITE" id="PS50144">
    <property type="entry name" value="MATH"/>
    <property type="match status" value="1"/>
</dbReference>
<evidence type="ECO:0000313" key="2">
    <source>
        <dbReference type="EMBL" id="ADI36177.1"/>
    </source>
</evidence>
<gene>
    <name evidence="2" type="ordered locus">Mvol_0517</name>
</gene>
<keyword evidence="3" id="KW-1185">Reference proteome</keyword>
<sequence length="427" mass="51413">MDRFPILYNKFNPEHWKNYYELHTKNFKKELSDSYIDGMGIIGENLFEITLDNQISNSKCNLTNVRFGILESECYCLMCPELESFISLVLWMNYENESNYEKKEKYYTILEDYLSKSSSEETCVLTDNYRIRTENFGDLVPFKGTIKKREKKKSYFDWERVPFLKRSAEVSAIHSSPPFMPTFPDSKTKIQIFTMPFKINQYTKYDMELIIPSATTSKTGVLNLGKPSNEVYDKLKSTKTEWYIGLFIEKIININENYTRNFEIIDISSAGVIDVIGHLISQKLYYNYLKEFNLEICSNYELERLFKFHVQKMYEQYNEDVWADLDTFYRIYLEKYFLKIHGKVYYKPYIFKELNFKEYGEFIKYLNDSEEYQKKIYEDTNVMENINLAKKFSKNKSYFEFLKKYSKYSKYDLINRIFKNGGRQWRI</sequence>
<dbReference type="EMBL" id="CP002057">
    <property type="protein sequence ID" value="ADI36177.1"/>
    <property type="molecule type" value="Genomic_DNA"/>
</dbReference>
<protein>
    <recommendedName>
        <fullName evidence="1">MATH domain-containing protein</fullName>
    </recommendedName>
</protein>
<feature type="domain" description="MATH" evidence="1">
    <location>
        <begin position="395"/>
        <end position="427"/>
    </location>
</feature>
<dbReference type="InParanoid" id="D7DSR7"/>
<evidence type="ECO:0000313" key="3">
    <source>
        <dbReference type="Proteomes" id="UP000007722"/>
    </source>
</evidence>
<dbReference type="Proteomes" id="UP000007722">
    <property type="component" value="Chromosome"/>
</dbReference>
<name>D7DSR7_METV3</name>
<evidence type="ECO:0000259" key="1">
    <source>
        <dbReference type="PROSITE" id="PS50144"/>
    </source>
</evidence>
<dbReference type="HOGENOM" id="CLU_641943_0_0_2"/>
<dbReference type="AlphaFoldDB" id="D7DSR7"/>
<accession>D7DSR7</accession>
<proteinExistence type="predicted"/>
<organism evidence="2 3">
    <name type="scientific">Methanococcus voltae (strain ATCC BAA-1334 / A3)</name>
    <dbReference type="NCBI Taxonomy" id="456320"/>
    <lineage>
        <taxon>Archaea</taxon>
        <taxon>Methanobacteriati</taxon>
        <taxon>Methanobacteriota</taxon>
        <taxon>Methanomada group</taxon>
        <taxon>Methanococci</taxon>
        <taxon>Methanococcales</taxon>
        <taxon>Methanococcaceae</taxon>
        <taxon>Methanococcus</taxon>
    </lineage>
</organism>
<dbReference type="KEGG" id="mvo:Mvol_0517"/>